<dbReference type="Gene3D" id="3.30.70.120">
    <property type="match status" value="1"/>
</dbReference>
<dbReference type="AlphaFoldDB" id="A0A0B6AQC3"/>
<proteinExistence type="predicted"/>
<accession>A0A0B6AQC3</accession>
<evidence type="ECO:0000256" key="1">
    <source>
        <dbReference type="ARBA" id="ARBA00004651"/>
    </source>
</evidence>
<dbReference type="EMBL" id="CP009920">
    <property type="protein sequence ID" value="AJI23327.1"/>
    <property type="molecule type" value="Genomic_DNA"/>
</dbReference>
<dbReference type="InterPro" id="IPR003740">
    <property type="entry name" value="YitT"/>
</dbReference>
<dbReference type="GO" id="GO:0005886">
    <property type="term" value="C:plasma membrane"/>
    <property type="evidence" value="ECO:0007669"/>
    <property type="project" value="UniProtKB-SubCell"/>
</dbReference>
<dbReference type="CDD" id="cd16380">
    <property type="entry name" value="YitT_C"/>
    <property type="match status" value="1"/>
</dbReference>
<dbReference type="Pfam" id="PF02588">
    <property type="entry name" value="YitT_membrane"/>
    <property type="match status" value="1"/>
</dbReference>
<dbReference type="PANTHER" id="PTHR33545">
    <property type="entry name" value="UPF0750 MEMBRANE PROTEIN YITT-RELATED"/>
    <property type="match status" value="1"/>
</dbReference>
<organism evidence="6 7">
    <name type="scientific">Priestia megaterium (strain ATCC 14581 / DSM 32 / CCUG 1817 / JCM 2506 / NBRC 15308 / NCIMB 9376 / NCTC 10342 / NRRL B-14308 / VKM B-512 / Ford 19)</name>
    <name type="common">Bacillus megaterium</name>
    <dbReference type="NCBI Taxonomy" id="1348623"/>
    <lineage>
        <taxon>Bacteria</taxon>
        <taxon>Bacillati</taxon>
        <taxon>Bacillota</taxon>
        <taxon>Bacilli</taxon>
        <taxon>Bacillales</taxon>
        <taxon>Bacillaceae</taxon>
        <taxon>Priestia</taxon>
    </lineage>
</organism>
<protein>
    <submittedName>
        <fullName evidence="6">Uncharacterized protein</fullName>
    </submittedName>
</protein>
<dbReference type="InterPro" id="IPR015867">
    <property type="entry name" value="N-reg_PII/ATP_PRibTrfase_C"/>
</dbReference>
<keyword evidence="3" id="KW-0812">Transmembrane</keyword>
<dbReference type="RefSeq" id="WP_034651041.1">
    <property type="nucleotide sequence ID" value="NZ_BCVB01000011.1"/>
</dbReference>
<dbReference type="GeneID" id="93643324"/>
<evidence type="ECO:0000256" key="2">
    <source>
        <dbReference type="ARBA" id="ARBA00022475"/>
    </source>
</evidence>
<gene>
    <name evidence="6" type="ORF">BG04_5376</name>
</gene>
<evidence type="ECO:0000313" key="7">
    <source>
        <dbReference type="Proteomes" id="UP000031829"/>
    </source>
</evidence>
<keyword evidence="5" id="KW-0472">Membrane</keyword>
<dbReference type="HOGENOM" id="CLU_063199_1_1_9"/>
<evidence type="ECO:0000256" key="5">
    <source>
        <dbReference type="ARBA" id="ARBA00023136"/>
    </source>
</evidence>
<evidence type="ECO:0000256" key="4">
    <source>
        <dbReference type="ARBA" id="ARBA00022989"/>
    </source>
</evidence>
<reference evidence="6 7" key="1">
    <citation type="journal article" date="2015" name="Genome Announc.">
        <title>Complete genome sequences for 35 biothreat assay-relevant bacillus species.</title>
        <authorList>
            <person name="Johnson S.L."/>
            <person name="Daligault H.E."/>
            <person name="Davenport K.W."/>
            <person name="Jaissle J."/>
            <person name="Frey K.G."/>
            <person name="Ladner J.T."/>
            <person name="Broomall S.M."/>
            <person name="Bishop-Lilly K.A."/>
            <person name="Bruce D.C."/>
            <person name="Gibbons H.S."/>
            <person name="Coyne S.R."/>
            <person name="Lo C.C."/>
            <person name="Meincke L."/>
            <person name="Munk A.C."/>
            <person name="Koroleva G.I."/>
            <person name="Rosenzweig C.N."/>
            <person name="Palacios G.F."/>
            <person name="Redden C.L."/>
            <person name="Minogue T.D."/>
            <person name="Chain P.S."/>
        </authorList>
    </citation>
    <scope>NUCLEOTIDE SEQUENCE [LARGE SCALE GENOMIC DNA]</scope>
    <source>
        <strain evidence="7">ATCC 14581 / DSM 32 / JCM 2506 / NBRC 15308 / NCIMB 9376 / NCTC 10342 / NRRL B-14308 / VKM B-512</strain>
    </source>
</reference>
<dbReference type="InterPro" id="IPR019264">
    <property type="entry name" value="DUF2179"/>
</dbReference>
<dbReference type="Proteomes" id="UP000031829">
    <property type="component" value="Chromosome"/>
</dbReference>
<dbReference type="InterPro" id="IPR051461">
    <property type="entry name" value="UPF0750_membrane"/>
</dbReference>
<comment type="subcellular location">
    <subcellularLocation>
        <location evidence="1">Cell membrane</location>
        <topology evidence="1">Multi-pass membrane protein</topology>
    </subcellularLocation>
</comment>
<dbReference type="Pfam" id="PF10035">
    <property type="entry name" value="DUF2179"/>
    <property type="match status" value="1"/>
</dbReference>
<dbReference type="PIRSF" id="PIRSF006483">
    <property type="entry name" value="Membrane_protein_YitT"/>
    <property type="match status" value="1"/>
</dbReference>
<dbReference type="PANTHER" id="PTHR33545:SF4">
    <property type="entry name" value="UPF0750 MEMBRANE PROTEIN YXKD"/>
    <property type="match status" value="1"/>
</dbReference>
<name>A0A0B6AQC3_PRIM2</name>
<evidence type="ECO:0000313" key="6">
    <source>
        <dbReference type="EMBL" id="AJI23327.1"/>
    </source>
</evidence>
<sequence>MSKTVKDVIFLLIGSFVFSLAVNMFVIPIGLGEGGVTGISIILYYTTHLSTGSTNFILNGILLIVGYKFLEKKTIVYTMITIIATSIFLHVTEGWGLHLHEELIGMVFAGVLLGVGIGMILRVGGTTAGSAIIARILNKFLNWKVSHALLIVDLLVVLASYFIIGIEKLLFTIVMLYITTKVIDFVIEGFDAKKAVTVISSNKNEVADQINEQLDRGVTILNGRGNYTKESKEILYVVINKQELIKLQKLIKKIDDEAFVIVHDVRDVIGKGFLSA</sequence>
<keyword evidence="4" id="KW-1133">Transmembrane helix</keyword>
<evidence type="ECO:0000256" key="3">
    <source>
        <dbReference type="ARBA" id="ARBA00022692"/>
    </source>
</evidence>
<dbReference type="KEGG" id="bmeg:BG04_5376"/>
<keyword evidence="2" id="KW-1003">Cell membrane</keyword>